<feature type="active site" description="Proton acceptor" evidence="6">
    <location>
        <position position="81"/>
    </location>
</feature>
<dbReference type="InterPro" id="IPR050566">
    <property type="entry name" value="Deoxyribonucleoside_kinase"/>
</dbReference>
<feature type="domain" description="Deoxynucleoside kinase" evidence="8">
    <location>
        <begin position="6"/>
        <end position="199"/>
    </location>
</feature>
<evidence type="ECO:0000256" key="5">
    <source>
        <dbReference type="ARBA" id="ARBA00022840"/>
    </source>
</evidence>
<reference evidence="9 10" key="1">
    <citation type="journal article" date="2016" name="Front. Microbiol.">
        <title>Comprehensive Phylogenetic Analysis of Bovine Non-aureus Staphylococci Species Based on Whole-Genome Sequencing.</title>
        <authorList>
            <person name="Naushad S."/>
            <person name="Barkema H.W."/>
            <person name="Luby C."/>
            <person name="Condas L.A."/>
            <person name="Nobrega D.B."/>
            <person name="Carson D.A."/>
            <person name="De Buck J."/>
        </authorList>
    </citation>
    <scope>NUCLEOTIDE SEQUENCE [LARGE SCALE GENOMIC DNA]</scope>
    <source>
        <strain evidence="9 10">SNUC 761</strain>
    </source>
</reference>
<dbReference type="AlphaFoldDB" id="A0A2T4KGQ4"/>
<sequence length="205" mass="24212">MNKPFIAIEGPIGVGKSSLAHKLSQTLNYYEEREIIDENPFLSDFYDDISKWSFQTEMFFLCNRYKQAKDIAKMTQGVVSDYHIYKNKIFARNTLDDTEFDKFDRIFNILTEDIQMPNMIIFLDAHLDVLKQRIAKRNRSFEHQIEDDYLLKLKQDYLAFYNSLKQNGENVILINTSEIDFVNNEADYDYILEQIKPMIGDIGNE</sequence>
<dbReference type="PIRSF" id="PIRSF000705">
    <property type="entry name" value="DNK"/>
    <property type="match status" value="1"/>
</dbReference>
<dbReference type="Proteomes" id="UP000242547">
    <property type="component" value="Unassembled WGS sequence"/>
</dbReference>
<keyword evidence="3 7" id="KW-0547">Nucleotide-binding</keyword>
<evidence type="ECO:0000256" key="3">
    <source>
        <dbReference type="ARBA" id="ARBA00022741"/>
    </source>
</evidence>
<keyword evidence="4 9" id="KW-0418">Kinase</keyword>
<dbReference type="GO" id="GO:0005737">
    <property type="term" value="C:cytoplasm"/>
    <property type="evidence" value="ECO:0007669"/>
    <property type="project" value="TreeGrafter"/>
</dbReference>
<evidence type="ECO:0000313" key="10">
    <source>
        <dbReference type="Proteomes" id="UP000242547"/>
    </source>
</evidence>
<dbReference type="GO" id="GO:0019136">
    <property type="term" value="F:deoxynucleoside kinase activity"/>
    <property type="evidence" value="ECO:0007669"/>
    <property type="project" value="InterPro"/>
</dbReference>
<name>A0A2T4KGQ4_9STAP</name>
<keyword evidence="2" id="KW-0808">Transferase</keyword>
<dbReference type="InterPro" id="IPR031314">
    <property type="entry name" value="DNK_dom"/>
</dbReference>
<feature type="binding site" evidence="7">
    <location>
        <begin position="10"/>
        <end position="18"/>
    </location>
    <ligand>
        <name>ATP</name>
        <dbReference type="ChEBI" id="CHEBI:30616"/>
    </ligand>
</feature>
<dbReference type="Pfam" id="PF01712">
    <property type="entry name" value="dNK"/>
    <property type="match status" value="1"/>
</dbReference>
<dbReference type="InterPro" id="IPR027417">
    <property type="entry name" value="P-loop_NTPase"/>
</dbReference>
<organism evidence="9 10">
    <name type="scientific">Staphylococcus devriesei</name>
    <dbReference type="NCBI Taxonomy" id="586733"/>
    <lineage>
        <taxon>Bacteria</taxon>
        <taxon>Bacillati</taxon>
        <taxon>Bacillota</taxon>
        <taxon>Bacilli</taxon>
        <taxon>Bacillales</taxon>
        <taxon>Staphylococcaceae</taxon>
        <taxon>Staphylococcus</taxon>
    </lineage>
</organism>
<comment type="similarity">
    <text evidence="1">Belongs to the DCK/DGK family.</text>
</comment>
<keyword evidence="5 7" id="KW-0067">ATP-binding</keyword>
<evidence type="ECO:0000259" key="8">
    <source>
        <dbReference type="Pfam" id="PF01712"/>
    </source>
</evidence>
<dbReference type="EMBL" id="PYZL01000048">
    <property type="protein sequence ID" value="PTE72780.1"/>
    <property type="molecule type" value="Genomic_DNA"/>
</dbReference>
<dbReference type="CDD" id="cd01673">
    <property type="entry name" value="dNK"/>
    <property type="match status" value="1"/>
</dbReference>
<proteinExistence type="inferred from homology"/>
<evidence type="ECO:0000256" key="6">
    <source>
        <dbReference type="PIRSR" id="PIRSR000705-1"/>
    </source>
</evidence>
<gene>
    <name evidence="9" type="ORF">BUY44_07605</name>
</gene>
<dbReference type="PANTHER" id="PTHR10513">
    <property type="entry name" value="DEOXYNUCLEOSIDE KINASE"/>
    <property type="match status" value="1"/>
</dbReference>
<evidence type="ECO:0000256" key="4">
    <source>
        <dbReference type="ARBA" id="ARBA00022777"/>
    </source>
</evidence>
<dbReference type="PANTHER" id="PTHR10513:SF46">
    <property type="entry name" value="DEOXYGUANOSINE KINASE"/>
    <property type="match status" value="1"/>
</dbReference>
<feature type="binding site" evidence="7">
    <location>
        <begin position="133"/>
        <end position="137"/>
    </location>
    <ligand>
        <name>ATP</name>
        <dbReference type="ChEBI" id="CHEBI:30616"/>
    </ligand>
</feature>
<dbReference type="FunFam" id="3.40.50.300:FF:000659">
    <property type="entry name" value="Deoxyguanosine kinase"/>
    <property type="match status" value="1"/>
</dbReference>
<accession>A0A2T4KGQ4</accession>
<evidence type="ECO:0000256" key="2">
    <source>
        <dbReference type="ARBA" id="ARBA00022679"/>
    </source>
</evidence>
<evidence type="ECO:0000313" key="9">
    <source>
        <dbReference type="EMBL" id="PTE72780.1"/>
    </source>
</evidence>
<dbReference type="GO" id="GO:0005524">
    <property type="term" value="F:ATP binding"/>
    <property type="evidence" value="ECO:0007669"/>
    <property type="project" value="UniProtKB-KW"/>
</dbReference>
<evidence type="ECO:0000256" key="1">
    <source>
        <dbReference type="ARBA" id="ARBA00007420"/>
    </source>
</evidence>
<dbReference type="Gene3D" id="3.40.50.300">
    <property type="entry name" value="P-loop containing nucleotide triphosphate hydrolases"/>
    <property type="match status" value="1"/>
</dbReference>
<dbReference type="InterPro" id="IPR002624">
    <property type="entry name" value="DCK/DGK"/>
</dbReference>
<dbReference type="RefSeq" id="WP_107506143.1">
    <property type="nucleotide sequence ID" value="NZ_CP130489.1"/>
</dbReference>
<evidence type="ECO:0000256" key="7">
    <source>
        <dbReference type="PIRSR" id="PIRSR000705-3"/>
    </source>
</evidence>
<comment type="caution">
    <text evidence="9">The sequence shown here is derived from an EMBL/GenBank/DDBJ whole genome shotgun (WGS) entry which is preliminary data.</text>
</comment>
<dbReference type="SUPFAM" id="SSF52540">
    <property type="entry name" value="P-loop containing nucleoside triphosphate hydrolases"/>
    <property type="match status" value="1"/>
</dbReference>
<protein>
    <submittedName>
        <fullName evidence="9">Deoxynucleoside kinase</fullName>
    </submittedName>
</protein>